<dbReference type="Gene3D" id="2.40.70.10">
    <property type="entry name" value="Acid Proteases"/>
    <property type="match status" value="1"/>
</dbReference>
<dbReference type="Proteomes" id="UP001165121">
    <property type="component" value="Unassembled WGS sequence"/>
</dbReference>
<evidence type="ECO:0000313" key="2">
    <source>
        <dbReference type="Proteomes" id="UP001165121"/>
    </source>
</evidence>
<proteinExistence type="predicted"/>
<organism evidence="1 2">
    <name type="scientific">Phytophthora fragariaefolia</name>
    <dbReference type="NCBI Taxonomy" id="1490495"/>
    <lineage>
        <taxon>Eukaryota</taxon>
        <taxon>Sar</taxon>
        <taxon>Stramenopiles</taxon>
        <taxon>Oomycota</taxon>
        <taxon>Peronosporomycetes</taxon>
        <taxon>Peronosporales</taxon>
        <taxon>Peronosporaceae</taxon>
        <taxon>Phytophthora</taxon>
    </lineage>
</organism>
<reference evidence="1" key="1">
    <citation type="submission" date="2023-04" db="EMBL/GenBank/DDBJ databases">
        <title>Phytophthora fragariaefolia NBRC 109709.</title>
        <authorList>
            <person name="Ichikawa N."/>
            <person name="Sato H."/>
            <person name="Tonouchi N."/>
        </authorList>
    </citation>
    <scope>NUCLEOTIDE SEQUENCE</scope>
    <source>
        <strain evidence="1">NBRC 109709</strain>
    </source>
</reference>
<dbReference type="EMBL" id="BSXT01003129">
    <property type="protein sequence ID" value="GMF52708.1"/>
    <property type="molecule type" value="Genomic_DNA"/>
</dbReference>
<comment type="caution">
    <text evidence="1">The sequence shown here is derived from an EMBL/GenBank/DDBJ whole genome shotgun (WGS) entry which is preliminary data.</text>
</comment>
<name>A0A9W6Y1H1_9STRA</name>
<dbReference type="InterPro" id="IPR021109">
    <property type="entry name" value="Peptidase_aspartic_dom_sf"/>
</dbReference>
<gene>
    <name evidence="1" type="ORF">Pfra01_002163600</name>
</gene>
<dbReference type="OrthoDB" id="120945at2759"/>
<keyword evidence="2" id="KW-1185">Reference proteome</keyword>
<protein>
    <submittedName>
        <fullName evidence="1">Unnamed protein product</fullName>
    </submittedName>
</protein>
<accession>A0A9W6Y1H1</accession>
<dbReference type="AlphaFoldDB" id="A0A9W6Y1H1"/>
<evidence type="ECO:0000313" key="1">
    <source>
        <dbReference type="EMBL" id="GMF52708.1"/>
    </source>
</evidence>
<sequence>MVQVDLAYDQVVHHPRRTVHMNLQITGFPLTSGIFQVMPVPENKDAIIGMMWLRDQNPDIDWSTGRITPRNTSKRFNYDCRNNVQPDGLVDDAELMSNRAVRFSTTTGSKATMVVME</sequence>